<evidence type="ECO:0000256" key="3">
    <source>
        <dbReference type="ARBA" id="ARBA00022695"/>
    </source>
</evidence>
<reference evidence="7" key="2">
    <citation type="journal article" date="2021" name="PeerJ">
        <title>Extensive microbial diversity within the chicken gut microbiome revealed by metagenomics and culture.</title>
        <authorList>
            <person name="Gilroy R."/>
            <person name="Ravi A."/>
            <person name="Getino M."/>
            <person name="Pursley I."/>
            <person name="Horton D.L."/>
            <person name="Alikhan N.F."/>
            <person name="Baker D."/>
            <person name="Gharbi K."/>
            <person name="Hall N."/>
            <person name="Watson M."/>
            <person name="Adriaenssens E.M."/>
            <person name="Foster-Nyarko E."/>
            <person name="Jarju S."/>
            <person name="Secka A."/>
            <person name="Antonio M."/>
            <person name="Oren A."/>
            <person name="Chaudhuri R.R."/>
            <person name="La Ragione R."/>
            <person name="Hildebrand F."/>
            <person name="Pallen M.J."/>
        </authorList>
    </citation>
    <scope>NUCLEOTIDE SEQUENCE</scope>
    <source>
        <strain evidence="7">CHK195-11698</strain>
    </source>
</reference>
<name>A0A9D1HRQ9_9FIRM</name>
<organism evidence="7 8">
    <name type="scientific">Candidatus Fimiplasma intestinipullorum</name>
    <dbReference type="NCBI Taxonomy" id="2840825"/>
    <lineage>
        <taxon>Bacteria</taxon>
        <taxon>Bacillati</taxon>
        <taxon>Bacillota</taxon>
        <taxon>Clostridia</taxon>
        <taxon>Eubacteriales</taxon>
        <taxon>Candidatus Fimiplasma</taxon>
    </lineage>
</organism>
<dbReference type="GO" id="GO:0009432">
    <property type="term" value="P:SOS response"/>
    <property type="evidence" value="ECO:0007669"/>
    <property type="project" value="TreeGrafter"/>
</dbReference>
<dbReference type="AlphaFoldDB" id="A0A9D1HRQ9"/>
<dbReference type="PROSITE" id="PS50173">
    <property type="entry name" value="UMUC"/>
    <property type="match status" value="1"/>
</dbReference>
<dbReference type="GO" id="GO:0006281">
    <property type="term" value="P:DNA repair"/>
    <property type="evidence" value="ECO:0007669"/>
    <property type="project" value="InterPro"/>
</dbReference>
<sequence length="492" mass="56279">MTKHVYMAVDLKSFYASVECIERGFDPLDTLLVVADASRTEKTICLAISPSLKKYGLGGRARLFEVVAKVKEINAVRAKKAPYGFKGSSFYAHELDTDPSLKLDYYIAPPRMAFYLEYSTFIHEIYLRHFAPEDIHVYSIDEVMIDITPYLKNTSARALAKKVLKDIYDLTGLTATAGIGTNLYLCKVAMDIMAKHVSPDKDGMRIAVLNEERYRRYLWSHRPLTDFWRVGRGYAKRLEEVGLYTMGDIARCSLGKLTDRYNEDLLFSMFGVNAELLIDHAWGYEPCTMQDIKHYRPEKKSIGSGQVLSCPYAFTKARLVVQEMIESLTLELVSKGLVSSQMVLSVGYDKENLETYQGDLMEDRYGRKIPKHTHGTIRLDAPSNLFSVWSKAILEWYDHHVNRQLTIRRLNLSCLDVRIESSETTHYKQLDLFTNLESEMQKEKDQEKEKKLMEATLAIKQKYGKNALLKGTDFEEGATARERNQTIGGHKA</sequence>
<dbReference type="Proteomes" id="UP000824175">
    <property type="component" value="Unassembled WGS sequence"/>
</dbReference>
<dbReference type="GO" id="GO:0008168">
    <property type="term" value="F:methyltransferase activity"/>
    <property type="evidence" value="ECO:0007669"/>
    <property type="project" value="UniProtKB-KW"/>
</dbReference>
<dbReference type="GO" id="GO:0032259">
    <property type="term" value="P:methylation"/>
    <property type="evidence" value="ECO:0007669"/>
    <property type="project" value="UniProtKB-KW"/>
</dbReference>
<proteinExistence type="inferred from homology"/>
<evidence type="ECO:0000256" key="5">
    <source>
        <dbReference type="ARBA" id="ARBA00022932"/>
    </source>
</evidence>
<dbReference type="GO" id="GO:0042276">
    <property type="term" value="P:error-prone translesion synthesis"/>
    <property type="evidence" value="ECO:0007669"/>
    <property type="project" value="TreeGrafter"/>
</dbReference>
<dbReference type="PANTHER" id="PTHR11076">
    <property type="entry name" value="DNA REPAIR POLYMERASE UMUC / TRANSFERASE FAMILY MEMBER"/>
    <property type="match status" value="1"/>
</dbReference>
<keyword evidence="7" id="KW-0489">Methyltransferase</keyword>
<accession>A0A9D1HRQ9</accession>
<evidence type="ECO:0000256" key="4">
    <source>
        <dbReference type="ARBA" id="ARBA00022763"/>
    </source>
</evidence>
<dbReference type="PANTHER" id="PTHR11076:SF35">
    <property type="entry name" value="DNA REPAIR PROTEIN HOMOLOG YOBH"/>
    <property type="match status" value="1"/>
</dbReference>
<dbReference type="EMBL" id="DVMJ01000107">
    <property type="protein sequence ID" value="HIU14707.1"/>
    <property type="molecule type" value="Genomic_DNA"/>
</dbReference>
<dbReference type="SUPFAM" id="SSF56672">
    <property type="entry name" value="DNA/RNA polymerases"/>
    <property type="match status" value="1"/>
</dbReference>
<reference evidence="7" key="1">
    <citation type="submission" date="2020-10" db="EMBL/GenBank/DDBJ databases">
        <authorList>
            <person name="Gilroy R."/>
        </authorList>
    </citation>
    <scope>NUCLEOTIDE SEQUENCE</scope>
    <source>
        <strain evidence="7">CHK195-11698</strain>
    </source>
</reference>
<dbReference type="GO" id="GO:0005829">
    <property type="term" value="C:cytosol"/>
    <property type="evidence" value="ECO:0007669"/>
    <property type="project" value="TreeGrafter"/>
</dbReference>
<evidence type="ECO:0000313" key="8">
    <source>
        <dbReference type="Proteomes" id="UP000824175"/>
    </source>
</evidence>
<dbReference type="InterPro" id="IPR043128">
    <property type="entry name" value="Rev_trsase/Diguanyl_cyclase"/>
</dbReference>
<feature type="domain" description="UmuC" evidence="6">
    <location>
        <begin position="6"/>
        <end position="231"/>
    </location>
</feature>
<keyword evidence="5" id="KW-0808">Transferase</keyword>
<evidence type="ECO:0000313" key="7">
    <source>
        <dbReference type="EMBL" id="HIU14707.1"/>
    </source>
</evidence>
<evidence type="ECO:0000259" key="6">
    <source>
        <dbReference type="PROSITE" id="PS50173"/>
    </source>
</evidence>
<dbReference type="InterPro" id="IPR043502">
    <property type="entry name" value="DNA/RNA_pol_sf"/>
</dbReference>
<keyword evidence="2" id="KW-0515">Mutator protein</keyword>
<dbReference type="Pfam" id="PF00817">
    <property type="entry name" value="IMS"/>
    <property type="match status" value="1"/>
</dbReference>
<dbReference type="InterPro" id="IPR001126">
    <property type="entry name" value="UmuC"/>
</dbReference>
<comment type="similarity">
    <text evidence="1">Belongs to the DNA polymerase type-Y family.</text>
</comment>
<keyword evidence="4" id="KW-0227">DNA damage</keyword>
<dbReference type="Gene3D" id="3.30.70.270">
    <property type="match status" value="1"/>
</dbReference>
<dbReference type="InterPro" id="IPR050116">
    <property type="entry name" value="DNA_polymerase-Y"/>
</dbReference>
<keyword evidence="5" id="KW-0239">DNA-directed DNA polymerase</keyword>
<dbReference type="GO" id="GO:0003887">
    <property type="term" value="F:DNA-directed DNA polymerase activity"/>
    <property type="evidence" value="ECO:0007669"/>
    <property type="project" value="UniProtKB-KW"/>
</dbReference>
<protein>
    <submittedName>
        <fullName evidence="7">DNA methylase</fullName>
    </submittedName>
</protein>
<comment type="caution">
    <text evidence="7">The sequence shown here is derived from an EMBL/GenBank/DDBJ whole genome shotgun (WGS) entry which is preliminary data.</text>
</comment>
<evidence type="ECO:0000256" key="2">
    <source>
        <dbReference type="ARBA" id="ARBA00022457"/>
    </source>
</evidence>
<keyword evidence="3" id="KW-0548">Nucleotidyltransferase</keyword>
<evidence type="ECO:0000256" key="1">
    <source>
        <dbReference type="ARBA" id="ARBA00010945"/>
    </source>
</evidence>
<dbReference type="GO" id="GO:0003684">
    <property type="term" value="F:damaged DNA binding"/>
    <property type="evidence" value="ECO:0007669"/>
    <property type="project" value="InterPro"/>
</dbReference>
<dbReference type="Gene3D" id="1.10.150.20">
    <property type="entry name" value="5' to 3' exonuclease, C-terminal subdomain"/>
    <property type="match status" value="1"/>
</dbReference>
<gene>
    <name evidence="7" type="ORF">IAD15_11685</name>
</gene>